<dbReference type="SUPFAM" id="SSF88697">
    <property type="entry name" value="PUA domain-like"/>
    <property type="match status" value="1"/>
</dbReference>
<dbReference type="InterPro" id="IPR036974">
    <property type="entry name" value="PUA_sf"/>
</dbReference>
<keyword evidence="3" id="KW-0641">Proline biosynthesis</keyword>
<protein>
    <recommendedName>
        <fullName evidence="13">Glutamate 5-kinase</fullName>
    </recommendedName>
</protein>
<evidence type="ECO:0000256" key="2">
    <source>
        <dbReference type="ARBA" id="ARBA00022605"/>
    </source>
</evidence>
<dbReference type="Gene3D" id="2.30.130.10">
    <property type="entry name" value="PUA domain"/>
    <property type="match status" value="1"/>
</dbReference>
<evidence type="ECO:0000259" key="9">
    <source>
        <dbReference type="Pfam" id="PF00696"/>
    </source>
</evidence>
<dbReference type="PROSITE" id="PS50890">
    <property type="entry name" value="PUA"/>
    <property type="match status" value="1"/>
</dbReference>
<dbReference type="GO" id="GO:0005829">
    <property type="term" value="C:cytosol"/>
    <property type="evidence" value="ECO:0007669"/>
    <property type="project" value="TreeGrafter"/>
</dbReference>
<dbReference type="Pfam" id="PF01472">
    <property type="entry name" value="PUA"/>
    <property type="match status" value="1"/>
</dbReference>
<dbReference type="InterPro" id="IPR015947">
    <property type="entry name" value="PUA-like_sf"/>
</dbReference>
<dbReference type="GO" id="GO:0005524">
    <property type="term" value="F:ATP binding"/>
    <property type="evidence" value="ECO:0007669"/>
    <property type="project" value="UniProtKB-KW"/>
</dbReference>
<evidence type="ECO:0008006" key="13">
    <source>
        <dbReference type="Google" id="ProtNLM"/>
    </source>
</evidence>
<dbReference type="GO" id="GO:0003723">
    <property type="term" value="F:RNA binding"/>
    <property type="evidence" value="ECO:0007669"/>
    <property type="project" value="InterPro"/>
</dbReference>
<keyword evidence="12" id="KW-1185">Reference proteome</keyword>
<feature type="domain" description="PUA" evidence="10">
    <location>
        <begin position="305"/>
        <end position="370"/>
    </location>
</feature>
<feature type="compositionally biased region" description="Low complexity" evidence="8">
    <location>
        <begin position="420"/>
        <end position="444"/>
    </location>
</feature>
<evidence type="ECO:0000313" key="12">
    <source>
        <dbReference type="Proteomes" id="UP001054857"/>
    </source>
</evidence>
<dbReference type="AlphaFoldDB" id="A0AAD3DZE8"/>
<evidence type="ECO:0000256" key="6">
    <source>
        <dbReference type="ARBA" id="ARBA00022777"/>
    </source>
</evidence>
<dbReference type="InterPro" id="IPR001057">
    <property type="entry name" value="Glu/AcGlu_kinase"/>
</dbReference>
<evidence type="ECO:0000256" key="5">
    <source>
        <dbReference type="ARBA" id="ARBA00022741"/>
    </source>
</evidence>
<evidence type="ECO:0000256" key="3">
    <source>
        <dbReference type="ARBA" id="ARBA00022650"/>
    </source>
</evidence>
<organism evidence="11 12">
    <name type="scientific">Astrephomene gubernaculifera</name>
    <dbReference type="NCBI Taxonomy" id="47775"/>
    <lineage>
        <taxon>Eukaryota</taxon>
        <taxon>Viridiplantae</taxon>
        <taxon>Chlorophyta</taxon>
        <taxon>core chlorophytes</taxon>
        <taxon>Chlorophyceae</taxon>
        <taxon>CS clade</taxon>
        <taxon>Chlamydomonadales</taxon>
        <taxon>Astrephomenaceae</taxon>
        <taxon>Astrephomene</taxon>
    </lineage>
</organism>
<reference evidence="11 12" key="1">
    <citation type="journal article" date="2021" name="Sci. Rep.">
        <title>Genome sequencing of the multicellular alga Astrephomene provides insights into convergent evolution of germ-soma differentiation.</title>
        <authorList>
            <person name="Yamashita S."/>
            <person name="Yamamoto K."/>
            <person name="Matsuzaki R."/>
            <person name="Suzuki S."/>
            <person name="Yamaguchi H."/>
            <person name="Hirooka S."/>
            <person name="Minakuchi Y."/>
            <person name="Miyagishima S."/>
            <person name="Kawachi M."/>
            <person name="Toyoda A."/>
            <person name="Nozaki H."/>
        </authorList>
    </citation>
    <scope>NUCLEOTIDE SEQUENCE [LARGE SCALE GENOMIC DNA]</scope>
    <source>
        <strain evidence="11 12">NIES-4017</strain>
    </source>
</reference>
<gene>
    <name evidence="11" type="ORF">Agub_g10455</name>
</gene>
<comment type="caution">
    <text evidence="11">The sequence shown here is derived from an EMBL/GenBank/DDBJ whole genome shotgun (WGS) entry which is preliminary data.</text>
</comment>
<dbReference type="InterPro" id="IPR005715">
    <property type="entry name" value="Glu_5kinase/COase_Synthase"/>
</dbReference>
<dbReference type="NCBIfam" id="TIGR01027">
    <property type="entry name" value="proB"/>
    <property type="match status" value="1"/>
</dbReference>
<dbReference type="EMBL" id="BMAR01000024">
    <property type="protein sequence ID" value="GFR48556.1"/>
    <property type="molecule type" value="Genomic_DNA"/>
</dbReference>
<keyword evidence="6" id="KW-0418">Kinase</keyword>
<keyword evidence="1" id="KW-0963">Cytoplasm</keyword>
<keyword evidence="7" id="KW-0067">ATP-binding</keyword>
<dbReference type="InterPro" id="IPR001048">
    <property type="entry name" value="Asp/Glu/Uridylate_kinase"/>
</dbReference>
<feature type="region of interest" description="Disordered" evidence="8">
    <location>
        <begin position="368"/>
        <end position="389"/>
    </location>
</feature>
<evidence type="ECO:0000313" key="11">
    <source>
        <dbReference type="EMBL" id="GFR48556.1"/>
    </source>
</evidence>
<proteinExistence type="inferred from homology"/>
<name>A0AAD3DZE8_9CHLO</name>
<evidence type="ECO:0000259" key="10">
    <source>
        <dbReference type="Pfam" id="PF01472"/>
    </source>
</evidence>
<dbReference type="InterPro" id="IPR002478">
    <property type="entry name" value="PUA"/>
</dbReference>
<dbReference type="PANTHER" id="PTHR43654:SF3">
    <property type="entry name" value="GLUTAMATE 5-KINASE"/>
    <property type="match status" value="1"/>
</dbReference>
<dbReference type="Gene3D" id="3.40.1160.10">
    <property type="entry name" value="Acetylglutamate kinase-like"/>
    <property type="match status" value="1"/>
</dbReference>
<dbReference type="PRINTS" id="PR00474">
    <property type="entry name" value="GLU5KINASE"/>
</dbReference>
<dbReference type="SUPFAM" id="SSF53633">
    <property type="entry name" value="Carbamate kinase-like"/>
    <property type="match status" value="1"/>
</dbReference>
<evidence type="ECO:0000256" key="8">
    <source>
        <dbReference type="SAM" id="MobiDB-lite"/>
    </source>
</evidence>
<dbReference type="Proteomes" id="UP001054857">
    <property type="component" value="Unassembled WGS sequence"/>
</dbReference>
<evidence type="ECO:0000256" key="1">
    <source>
        <dbReference type="ARBA" id="ARBA00022490"/>
    </source>
</evidence>
<keyword evidence="5" id="KW-0547">Nucleotide-binding</keyword>
<dbReference type="GO" id="GO:0009084">
    <property type="term" value="P:glutamine family amino acid biosynthetic process"/>
    <property type="evidence" value="ECO:0007669"/>
    <property type="project" value="UniProtKB-ARBA"/>
</dbReference>
<evidence type="ECO:0000256" key="4">
    <source>
        <dbReference type="ARBA" id="ARBA00022679"/>
    </source>
</evidence>
<dbReference type="InterPro" id="IPR036393">
    <property type="entry name" value="AceGlu_kinase-like_sf"/>
</dbReference>
<dbReference type="Pfam" id="PF00696">
    <property type="entry name" value="AA_kinase"/>
    <property type="match status" value="1"/>
</dbReference>
<dbReference type="HAMAP" id="MF_00456">
    <property type="entry name" value="ProB"/>
    <property type="match status" value="1"/>
</dbReference>
<dbReference type="InterPro" id="IPR019797">
    <property type="entry name" value="Glutamate_5-kinase_CS"/>
</dbReference>
<feature type="region of interest" description="Disordered" evidence="8">
    <location>
        <begin position="413"/>
        <end position="444"/>
    </location>
</feature>
<dbReference type="PANTHER" id="PTHR43654">
    <property type="entry name" value="GLUTAMATE 5-KINASE"/>
    <property type="match status" value="1"/>
</dbReference>
<keyword evidence="4" id="KW-0808">Transferase</keyword>
<keyword evidence="2" id="KW-0028">Amino-acid biosynthesis</keyword>
<dbReference type="FunFam" id="3.40.1160.10:FF:000018">
    <property type="entry name" value="Glutamate 5-kinase"/>
    <property type="match status" value="1"/>
</dbReference>
<dbReference type="PROSITE" id="PS00902">
    <property type="entry name" value="GLUTAMATE_5_KINASE"/>
    <property type="match status" value="1"/>
</dbReference>
<evidence type="ECO:0000256" key="7">
    <source>
        <dbReference type="ARBA" id="ARBA00022840"/>
    </source>
</evidence>
<sequence length="522" mass="54715">MTIEACQVPVAEACIEASTARPRGYVKDVLGTDSSIFVIKVGTSSLVRPEHHTLNLSNLARLCEAVKELRAEGHHVIIVTSGAVGIGCQHLGLAAPERQKKRALAAIGQVQLIRYYENFLGALGLTCAQVLLTLDNLANRSQYLNARNTFTELLAYGVIPVVNENDTVAVQELRFGDNDTLSAQVAALVQADWLFLLTDVDCLYTANPKDDPTATPIYEVEDISHLHADTSTRGTQWGTGGMATKLTAGRIATAAGCTMVICNSNTPENIVRIARGEPRLGTKFFPLPHCLKGRKRWILSVPVRGKLWLSAAAVRAVRDRRRPLVASGVEQLEGDFHVQECVSLLDPSGCEFARGLASMAAPELGALLGGAPETHHHPEAHAAGSPHDPHEDCLPCASLEIVIQRGNLVPLAASEDGAASEEQPAAAPAESKMTAAPAPSVKASASDQDLVKAVAALKVSAAPHSGSSNGCRGGGCGGQGCCRVQSKSATHGSAYSSVSAKDAALHHLGNAVGGRMAASATA</sequence>
<dbReference type="GO" id="GO:0004349">
    <property type="term" value="F:glutamate 5-kinase activity"/>
    <property type="evidence" value="ECO:0007669"/>
    <property type="project" value="InterPro"/>
</dbReference>
<dbReference type="InterPro" id="IPR041739">
    <property type="entry name" value="G5K_ProB"/>
</dbReference>
<feature type="domain" description="Aspartate/glutamate/uridylate kinase" evidence="9">
    <location>
        <begin position="36"/>
        <end position="263"/>
    </location>
</feature>
<dbReference type="CDD" id="cd04242">
    <property type="entry name" value="AAK_G5K_ProB"/>
    <property type="match status" value="1"/>
</dbReference>
<accession>A0AAD3DZE8</accession>